<sequence length="70" mass="7866">MGKKKIELGEEKLHYLIAVAAITSWLLYFAAKLDFYDSEKILSGITFISITAPLYAVCVFAYYHLNGSNT</sequence>
<evidence type="ECO:0000313" key="2">
    <source>
        <dbReference type="EMBL" id="SFK32142.1"/>
    </source>
</evidence>
<dbReference type="OrthoDB" id="2971690at2"/>
<keyword evidence="1" id="KW-0812">Transmembrane</keyword>
<name>A0A1I3YJX7_HALDA</name>
<dbReference type="EMBL" id="FOSB01000011">
    <property type="protein sequence ID" value="SFK32142.1"/>
    <property type="molecule type" value="Genomic_DNA"/>
</dbReference>
<gene>
    <name evidence="2" type="ORF">SAMN04487936_11154</name>
</gene>
<organism evidence="2 3">
    <name type="scientific">Halobacillus dabanensis</name>
    <dbReference type="NCBI Taxonomy" id="240302"/>
    <lineage>
        <taxon>Bacteria</taxon>
        <taxon>Bacillati</taxon>
        <taxon>Bacillota</taxon>
        <taxon>Bacilli</taxon>
        <taxon>Bacillales</taxon>
        <taxon>Bacillaceae</taxon>
        <taxon>Halobacillus</taxon>
    </lineage>
</organism>
<protein>
    <submittedName>
        <fullName evidence="2">Uncharacterized protein</fullName>
    </submittedName>
</protein>
<accession>A0A1I3YJX7</accession>
<dbReference type="Proteomes" id="UP000183557">
    <property type="component" value="Unassembled WGS sequence"/>
</dbReference>
<evidence type="ECO:0000256" key="1">
    <source>
        <dbReference type="SAM" id="Phobius"/>
    </source>
</evidence>
<feature type="transmembrane region" description="Helical" evidence="1">
    <location>
        <begin position="12"/>
        <end position="29"/>
    </location>
</feature>
<reference evidence="3" key="1">
    <citation type="submission" date="2016-10" db="EMBL/GenBank/DDBJ databases">
        <authorList>
            <person name="Varghese N."/>
            <person name="Submissions S."/>
        </authorList>
    </citation>
    <scope>NUCLEOTIDE SEQUENCE [LARGE SCALE GENOMIC DNA]</scope>
    <source>
        <strain evidence="3">CGMCC 1.3704</strain>
    </source>
</reference>
<dbReference type="RefSeq" id="WP_075037701.1">
    <property type="nucleotide sequence ID" value="NZ_FOSB01000011.1"/>
</dbReference>
<keyword evidence="1" id="KW-1133">Transmembrane helix</keyword>
<keyword evidence="3" id="KW-1185">Reference proteome</keyword>
<proteinExistence type="predicted"/>
<keyword evidence="1" id="KW-0472">Membrane</keyword>
<feature type="transmembrane region" description="Helical" evidence="1">
    <location>
        <begin position="41"/>
        <end position="65"/>
    </location>
</feature>
<evidence type="ECO:0000313" key="3">
    <source>
        <dbReference type="Proteomes" id="UP000183557"/>
    </source>
</evidence>
<dbReference type="AlphaFoldDB" id="A0A1I3YJX7"/>